<reference evidence="2" key="1">
    <citation type="journal article" date="2005" name="Nature">
        <title>The map-based sequence of the rice genome.</title>
        <authorList>
            <consortium name="International rice genome sequencing project (IRGSP)"/>
            <person name="Matsumoto T."/>
            <person name="Wu J."/>
            <person name="Kanamori H."/>
            <person name="Katayose Y."/>
            <person name="Fujisawa M."/>
            <person name="Namiki N."/>
            <person name="Mizuno H."/>
            <person name="Yamamoto K."/>
            <person name="Antonio B.A."/>
            <person name="Baba T."/>
            <person name="Sakata K."/>
            <person name="Nagamura Y."/>
            <person name="Aoki H."/>
            <person name="Arikawa K."/>
            <person name="Arita K."/>
            <person name="Bito T."/>
            <person name="Chiden Y."/>
            <person name="Fujitsuka N."/>
            <person name="Fukunaka R."/>
            <person name="Hamada M."/>
            <person name="Harada C."/>
            <person name="Hayashi A."/>
            <person name="Hijishita S."/>
            <person name="Honda M."/>
            <person name="Hosokawa S."/>
            <person name="Ichikawa Y."/>
            <person name="Idonuma A."/>
            <person name="Iijima M."/>
            <person name="Ikeda M."/>
            <person name="Ikeno M."/>
            <person name="Ito K."/>
            <person name="Ito S."/>
            <person name="Ito T."/>
            <person name="Ito Y."/>
            <person name="Ito Y."/>
            <person name="Iwabuchi A."/>
            <person name="Kamiya K."/>
            <person name="Karasawa W."/>
            <person name="Kurita K."/>
            <person name="Katagiri S."/>
            <person name="Kikuta A."/>
            <person name="Kobayashi H."/>
            <person name="Kobayashi N."/>
            <person name="Machita K."/>
            <person name="Maehara T."/>
            <person name="Masukawa M."/>
            <person name="Mizubayashi T."/>
            <person name="Mukai Y."/>
            <person name="Nagasaki H."/>
            <person name="Nagata Y."/>
            <person name="Naito S."/>
            <person name="Nakashima M."/>
            <person name="Nakama Y."/>
            <person name="Nakamichi Y."/>
            <person name="Nakamura M."/>
            <person name="Meguro A."/>
            <person name="Negishi M."/>
            <person name="Ohta I."/>
            <person name="Ohta T."/>
            <person name="Okamoto M."/>
            <person name="Ono N."/>
            <person name="Saji S."/>
            <person name="Sakaguchi M."/>
            <person name="Sakai K."/>
            <person name="Shibata M."/>
            <person name="Shimokawa T."/>
            <person name="Song J."/>
            <person name="Takazaki Y."/>
            <person name="Terasawa K."/>
            <person name="Tsugane M."/>
            <person name="Tsuji K."/>
            <person name="Ueda S."/>
            <person name="Waki K."/>
            <person name="Yamagata H."/>
            <person name="Yamamoto M."/>
            <person name="Yamamoto S."/>
            <person name="Yamane H."/>
            <person name="Yoshiki S."/>
            <person name="Yoshihara R."/>
            <person name="Yukawa K."/>
            <person name="Zhong H."/>
            <person name="Yano M."/>
            <person name="Yuan Q."/>
            <person name="Ouyang S."/>
            <person name="Liu J."/>
            <person name="Jones K.M."/>
            <person name="Gansberger K."/>
            <person name="Moffat K."/>
            <person name="Hill J."/>
            <person name="Bera J."/>
            <person name="Fadrosh D."/>
            <person name="Jin S."/>
            <person name="Johri S."/>
            <person name="Kim M."/>
            <person name="Overton L."/>
            <person name="Reardon M."/>
            <person name="Tsitrin T."/>
            <person name="Vuong H."/>
            <person name="Weaver B."/>
            <person name="Ciecko A."/>
            <person name="Tallon L."/>
            <person name="Jackson J."/>
            <person name="Pai G."/>
            <person name="Aken S.V."/>
            <person name="Utterback T."/>
            <person name="Reidmuller S."/>
            <person name="Feldblyum T."/>
            <person name="Hsiao J."/>
            <person name="Zismann V."/>
            <person name="Iobst S."/>
            <person name="de Vazeille A.R."/>
            <person name="Buell C.R."/>
            <person name="Ying K."/>
            <person name="Li Y."/>
            <person name="Lu T."/>
            <person name="Huang Y."/>
            <person name="Zhao Q."/>
            <person name="Feng Q."/>
            <person name="Zhang L."/>
            <person name="Zhu J."/>
            <person name="Weng Q."/>
            <person name="Mu J."/>
            <person name="Lu Y."/>
            <person name="Fan D."/>
            <person name="Liu Y."/>
            <person name="Guan J."/>
            <person name="Zhang Y."/>
            <person name="Yu S."/>
            <person name="Liu X."/>
            <person name="Zhang Y."/>
            <person name="Hong G."/>
            <person name="Han B."/>
            <person name="Choisne N."/>
            <person name="Demange N."/>
            <person name="Orjeda G."/>
            <person name="Samain S."/>
            <person name="Cattolico L."/>
            <person name="Pelletier E."/>
            <person name="Couloux A."/>
            <person name="Segurens B."/>
            <person name="Wincker P."/>
            <person name="D'Hont A."/>
            <person name="Scarpelli C."/>
            <person name="Weissenbach J."/>
            <person name="Salanoubat M."/>
            <person name="Quetier F."/>
            <person name="Yu Y."/>
            <person name="Kim H.R."/>
            <person name="Rambo T."/>
            <person name="Currie J."/>
            <person name="Collura K."/>
            <person name="Luo M."/>
            <person name="Yang T."/>
            <person name="Ammiraju J.S.S."/>
            <person name="Engler F."/>
            <person name="Soderlund C."/>
            <person name="Wing R.A."/>
            <person name="Palmer L.E."/>
            <person name="de la Bastide M."/>
            <person name="Spiegel L."/>
            <person name="Nascimento L."/>
            <person name="Zutavern T."/>
            <person name="O'Shaughnessy A."/>
            <person name="Dike S."/>
            <person name="Dedhia N."/>
            <person name="Preston R."/>
            <person name="Balija V."/>
            <person name="McCombie W.R."/>
            <person name="Chow T."/>
            <person name="Chen H."/>
            <person name="Chung M."/>
            <person name="Chen C."/>
            <person name="Shaw J."/>
            <person name="Wu H."/>
            <person name="Hsiao K."/>
            <person name="Chao Y."/>
            <person name="Chu M."/>
            <person name="Cheng C."/>
            <person name="Hour A."/>
            <person name="Lee P."/>
            <person name="Lin S."/>
            <person name="Lin Y."/>
            <person name="Liou J."/>
            <person name="Liu S."/>
            <person name="Hsing Y."/>
            <person name="Raghuvanshi S."/>
            <person name="Mohanty A."/>
            <person name="Bharti A.K."/>
            <person name="Gaur A."/>
            <person name="Gupta V."/>
            <person name="Kumar D."/>
            <person name="Ravi V."/>
            <person name="Vij S."/>
            <person name="Kapur A."/>
            <person name="Khurana P."/>
            <person name="Khurana P."/>
            <person name="Khurana J.P."/>
            <person name="Tyagi A.K."/>
            <person name="Gaikwad K."/>
            <person name="Singh A."/>
            <person name="Dalal V."/>
            <person name="Srivastava S."/>
            <person name="Dixit A."/>
            <person name="Pal A.K."/>
            <person name="Ghazi I.A."/>
            <person name="Yadav M."/>
            <person name="Pandit A."/>
            <person name="Bhargava A."/>
            <person name="Sureshbabu K."/>
            <person name="Batra K."/>
            <person name="Sharma T.R."/>
            <person name="Mohapatra T."/>
            <person name="Singh N.K."/>
            <person name="Messing J."/>
            <person name="Nelson A.B."/>
            <person name="Fuks G."/>
            <person name="Kavchok S."/>
            <person name="Keizer G."/>
            <person name="Linton E."/>
            <person name="Llaca V."/>
            <person name="Song R."/>
            <person name="Tanyolac B."/>
            <person name="Young S."/>
            <person name="Ho-Il K."/>
            <person name="Hahn J.H."/>
            <person name="Sangsakoo G."/>
            <person name="Vanavichit A."/>
            <person name="de Mattos Luiz.A.T."/>
            <person name="Zimmer P.D."/>
            <person name="Malone G."/>
            <person name="Dellagostin O."/>
            <person name="de Oliveira A.C."/>
            <person name="Bevan M."/>
            <person name="Bancroft I."/>
            <person name="Minx P."/>
            <person name="Cordum H."/>
            <person name="Wilson R."/>
            <person name="Cheng Z."/>
            <person name="Jin W."/>
            <person name="Jiang J."/>
            <person name="Leong S.A."/>
            <person name="Iwama H."/>
            <person name="Gojobori T."/>
            <person name="Itoh T."/>
            <person name="Niimura Y."/>
            <person name="Fujii Y."/>
            <person name="Habara T."/>
            <person name="Sakai H."/>
            <person name="Sato Y."/>
            <person name="Wilson G."/>
            <person name="Kumar K."/>
            <person name="McCouch S."/>
            <person name="Juretic N."/>
            <person name="Hoen D."/>
            <person name="Wright S."/>
            <person name="Bruskiewich R."/>
            <person name="Bureau T."/>
            <person name="Miyao A."/>
            <person name="Hirochika H."/>
            <person name="Nishikawa T."/>
            <person name="Kadowaki K."/>
            <person name="Sugiura M."/>
            <person name="Burr B."/>
            <person name="Sasaki T."/>
        </authorList>
    </citation>
    <scope>NUCLEOTIDE SEQUENCE [LARGE SCALE GENOMIC DNA]</scope>
    <source>
        <strain evidence="2">cv. Nipponbare</strain>
    </source>
</reference>
<accession>A0A0P0V204</accession>
<reference evidence="1 2" key="3">
    <citation type="journal article" date="2013" name="Rice">
        <title>Improvement of the Oryza sativa Nipponbare reference genome using next generation sequence and optical map data.</title>
        <authorList>
            <person name="Kawahara Y."/>
            <person name="de la Bastide M."/>
            <person name="Hamilton J.P."/>
            <person name="Kanamori H."/>
            <person name="McCombie W.R."/>
            <person name="Ouyang S."/>
            <person name="Schwartz D.C."/>
            <person name="Tanaka T."/>
            <person name="Wu J."/>
            <person name="Zhou S."/>
            <person name="Childs K.L."/>
            <person name="Davidson R.M."/>
            <person name="Lin H."/>
            <person name="Quesada-Ocampo L."/>
            <person name="Vaillancourt B."/>
            <person name="Sakai H."/>
            <person name="Lee S.S."/>
            <person name="Kim J."/>
            <person name="Numa H."/>
            <person name="Itoh T."/>
            <person name="Buell C.R."/>
            <person name="Matsumoto T."/>
        </authorList>
    </citation>
    <scope>NUCLEOTIDE SEQUENCE [LARGE SCALE GENOMIC DNA]</scope>
    <source>
        <strain evidence="2">cv. Nipponbare</strain>
    </source>
</reference>
<protein>
    <submittedName>
        <fullName evidence="1">Os01g0299900 protein</fullName>
    </submittedName>
</protein>
<sequence>MAEKRLLLPVALTMTQKHGGGEKVWARPWRSSSRAGDASFVEAIVAQARVFDFRSSLVDLLTVSAARALLILCEQSTPAPLRAAPTPPASVASPPAAMDDDSGLLALPVALPVGSSSSVLCDEAAAPRCSPLLLNLNLPALSPSSSDDVYLLVQLKAAASPLDTEMHRRGGGNEILSGEKEMEENESKKKLSVSMEEMVELLRSSSSNNGDGWIGAQQPSNSSPILVACWLVVVVVVVVG</sequence>
<proteinExistence type="predicted"/>
<dbReference type="EMBL" id="AP014957">
    <property type="protein sequence ID" value="BAS71708.1"/>
    <property type="molecule type" value="Genomic_DNA"/>
</dbReference>
<dbReference type="PaxDb" id="39947-A0A0P0V204"/>
<name>A0A0P0V204_ORYSJ</name>
<gene>
    <name evidence="1" type="ordered locus">Os01g0299900</name>
    <name evidence="1" type="ORF">OSNPB_010299900</name>
</gene>
<organism evidence="1 2">
    <name type="scientific">Oryza sativa subsp. japonica</name>
    <name type="common">Rice</name>
    <dbReference type="NCBI Taxonomy" id="39947"/>
    <lineage>
        <taxon>Eukaryota</taxon>
        <taxon>Viridiplantae</taxon>
        <taxon>Streptophyta</taxon>
        <taxon>Embryophyta</taxon>
        <taxon>Tracheophyta</taxon>
        <taxon>Spermatophyta</taxon>
        <taxon>Magnoliopsida</taxon>
        <taxon>Liliopsida</taxon>
        <taxon>Poales</taxon>
        <taxon>Poaceae</taxon>
        <taxon>BOP clade</taxon>
        <taxon>Oryzoideae</taxon>
        <taxon>Oryzeae</taxon>
        <taxon>Oryzinae</taxon>
        <taxon>Oryza</taxon>
        <taxon>Oryza sativa</taxon>
    </lineage>
</organism>
<keyword evidence="2" id="KW-1185">Reference proteome</keyword>
<reference evidence="1 2" key="2">
    <citation type="journal article" date="2013" name="Plant Cell Physiol.">
        <title>Rice Annotation Project Database (RAP-DB): an integrative and interactive database for rice genomics.</title>
        <authorList>
            <person name="Sakai H."/>
            <person name="Lee S.S."/>
            <person name="Tanaka T."/>
            <person name="Numa H."/>
            <person name="Kim J."/>
            <person name="Kawahara Y."/>
            <person name="Wakimoto H."/>
            <person name="Yang C.C."/>
            <person name="Iwamoto M."/>
            <person name="Abe T."/>
            <person name="Yamada Y."/>
            <person name="Muto A."/>
            <person name="Inokuchi H."/>
            <person name="Ikemura T."/>
            <person name="Matsumoto T."/>
            <person name="Sasaki T."/>
            <person name="Itoh T."/>
        </authorList>
    </citation>
    <scope>NUCLEOTIDE SEQUENCE [LARGE SCALE GENOMIC DNA]</scope>
    <source>
        <strain evidence="2">cv. Nipponbare</strain>
    </source>
</reference>
<evidence type="ECO:0000313" key="2">
    <source>
        <dbReference type="Proteomes" id="UP000059680"/>
    </source>
</evidence>
<dbReference type="Proteomes" id="UP000059680">
    <property type="component" value="Chromosome 1"/>
</dbReference>
<dbReference type="InParanoid" id="A0A0P0V204"/>
<evidence type="ECO:0000313" key="1">
    <source>
        <dbReference type="EMBL" id="BAS71708.1"/>
    </source>
</evidence>
<dbReference type="AlphaFoldDB" id="A0A0P0V204"/>
<dbReference type="PANTHER" id="PTHR34953">
    <property type="entry name" value="ALPHA/BETA HYDROLASE RELATED PROTEIN"/>
    <property type="match status" value="1"/>
</dbReference>
<dbReference type="PANTHER" id="PTHR34953:SF2">
    <property type="entry name" value="EXPRESSED PROTEIN"/>
    <property type="match status" value="1"/>
</dbReference>